<evidence type="ECO:0000313" key="2">
    <source>
        <dbReference type="EMBL" id="THF52747.1"/>
    </source>
</evidence>
<dbReference type="InterPro" id="IPR022217">
    <property type="entry name" value="Prot_inh_I10_marinostatin"/>
</dbReference>
<protein>
    <submittedName>
        <fullName evidence="2">Microviridin/marinostatin family tricyclic proteinase inhibitor</fullName>
    </submittedName>
</protein>
<accession>A0A4S4A2V8</accession>
<dbReference type="OrthoDB" id="678197at2"/>
<gene>
    <name evidence="2" type="ORF">E6C50_00610</name>
</gene>
<dbReference type="RefSeq" id="WP_136401272.1">
    <property type="nucleotide sequence ID" value="NZ_SSNZ01000001.1"/>
</dbReference>
<comment type="caution">
    <text evidence="2">The sequence shown here is derived from an EMBL/GenBank/DDBJ whole genome shotgun (WGS) entry which is preliminary data.</text>
</comment>
<dbReference type="EMBL" id="SSNZ01000001">
    <property type="protein sequence ID" value="THF52747.1"/>
    <property type="molecule type" value="Genomic_DNA"/>
</dbReference>
<evidence type="ECO:0000256" key="1">
    <source>
        <dbReference type="SAM" id="MobiDB-lite"/>
    </source>
</evidence>
<proteinExistence type="predicted"/>
<sequence>MKNNKDLKKPFFANFLENQMSNEEKSSVQGGDIITLKTSDMYTTLKYPSDNEDGPGVPTSKIMDTVVTMKYPSDNDETGGPILSPDTDPTML</sequence>
<dbReference type="Proteomes" id="UP000307507">
    <property type="component" value="Unassembled WGS sequence"/>
</dbReference>
<evidence type="ECO:0000313" key="3">
    <source>
        <dbReference type="Proteomes" id="UP000307507"/>
    </source>
</evidence>
<dbReference type="Pfam" id="PF12559">
    <property type="entry name" value="Inhibitor_I10"/>
    <property type="match status" value="1"/>
</dbReference>
<reference evidence="2 3" key="1">
    <citation type="submission" date="2019-04" db="EMBL/GenBank/DDBJ databases">
        <title>Flavobacterium sp. nov. isolated from construction timber.</title>
        <authorList>
            <person name="Lin S.-Y."/>
            <person name="Chang C.-T."/>
            <person name="Young C.-C."/>
        </authorList>
    </citation>
    <scope>NUCLEOTIDE SEQUENCE [LARGE SCALE GENOMIC DNA]</scope>
    <source>
        <strain evidence="2 3">CC-CTC003</strain>
    </source>
</reference>
<name>A0A4S4A2V8_9FLAO</name>
<dbReference type="NCBIfam" id="NF033738">
    <property type="entry name" value="microvirid_RiPP"/>
    <property type="match status" value="1"/>
</dbReference>
<keyword evidence="3" id="KW-1185">Reference proteome</keyword>
<organism evidence="2 3">
    <name type="scientific">Flavobacterium supellecticarium</name>
    <dbReference type="NCBI Taxonomy" id="2565924"/>
    <lineage>
        <taxon>Bacteria</taxon>
        <taxon>Pseudomonadati</taxon>
        <taxon>Bacteroidota</taxon>
        <taxon>Flavobacteriia</taxon>
        <taxon>Flavobacteriales</taxon>
        <taxon>Flavobacteriaceae</taxon>
        <taxon>Flavobacterium</taxon>
    </lineage>
</organism>
<feature type="region of interest" description="Disordered" evidence="1">
    <location>
        <begin position="70"/>
        <end position="92"/>
    </location>
</feature>
<dbReference type="AlphaFoldDB" id="A0A4S4A2V8"/>